<dbReference type="EMBL" id="MK250085">
    <property type="protein sequence ID" value="QDY51786.1"/>
    <property type="molecule type" value="Genomic_DNA"/>
</dbReference>
<evidence type="ECO:0000313" key="2">
    <source>
        <dbReference type="EMBL" id="QDY51786.1"/>
    </source>
</evidence>
<proteinExistence type="predicted"/>
<accession>A0A5B8IDG1</accession>
<sequence>MIYKTKKNLEIIYNLNNILYSKLEKFGKLKIRGSFNNHANKFITDIDFTFIMNKKEGLFEEIMKFIKKDKNILFEDLKLCEVEDKYFKKKNINLNNINSEESQEIYRRWNLEEIDIGIKVDYNFNFIFLEDLIEHILYNEEGMLINFFYKINDNTHIPMSIAIRKLEYIKKHNIILYDRLNESYQIKNYIQTYKRMISLSKLYLELYNLKEDQVNNLLKIIDNFNKKFFIINLYSSIKTQLDLVGQIYNYKIEIKPLIGNLLKIIKNKKIKNKLQQLKTMKGNYILKIEELKEIIIKLNENINKELEPLCKIDYKNIKSIKKYIEDNNLKQIKKSLKKSIKNSKSIKKSKKISRKKIKIISPRNNKK</sequence>
<feature type="region of interest" description="Disordered" evidence="1">
    <location>
        <begin position="340"/>
        <end position="367"/>
    </location>
</feature>
<name>A0A5B8IDG1_9VIRU</name>
<evidence type="ECO:0000256" key="1">
    <source>
        <dbReference type="SAM" id="MobiDB-lite"/>
    </source>
</evidence>
<gene>
    <name evidence="2" type="ORF">1_171</name>
</gene>
<organism evidence="2">
    <name type="scientific">Mimiviridae sp. ChoanoV1</name>
    <dbReference type="NCBI Taxonomy" id="2596887"/>
    <lineage>
        <taxon>Viruses</taxon>
        <taxon>Varidnaviria</taxon>
        <taxon>Bamfordvirae</taxon>
        <taxon>Nucleocytoviricota</taxon>
        <taxon>Megaviricetes</taxon>
        <taxon>Imitervirales</taxon>
        <taxon>Schizomimiviridae</taxon>
    </lineage>
</organism>
<reference evidence="2" key="1">
    <citation type="submission" date="2018-11" db="EMBL/GenBank/DDBJ databases">
        <title>A distinct lineage of giant viruses engineers rhodopsin photosystems in predatory marine eukaryotes.</title>
        <authorList>
            <person name="Needham D.M."/>
            <person name="Yoshizawa S."/>
            <person name="Hosaka T."/>
            <person name="Poirier C."/>
            <person name="Choi C.-J."/>
            <person name="Hehenberger E."/>
            <person name="Irwin N.A.T."/>
            <person name="Wilken S."/>
            <person name="Yung C.-M."/>
            <person name="Bachy C."/>
            <person name="Kurihara R."/>
            <person name="Nakajima Y."/>
            <person name="Kojima K."/>
            <person name="Kimura-Someya T."/>
            <person name="Leonard G."/>
            <person name="Malmstrom R.R."/>
            <person name="Mende D."/>
            <person name="Olson D.K."/>
            <person name="Sudo Y."/>
            <person name="Sudek S."/>
            <person name="Richards T.A."/>
            <person name="DeLong E.F."/>
            <person name="Keeling P.J."/>
            <person name="Santoro A.E."/>
            <person name="Shirouzu M."/>
            <person name="Iwasaki W."/>
            <person name="Worden A.Z."/>
        </authorList>
    </citation>
    <scope>NUCLEOTIDE SEQUENCE</scope>
</reference>
<protein>
    <submittedName>
        <fullName evidence="2">Uncharacterized protein</fullName>
    </submittedName>
</protein>